<dbReference type="Proteomes" id="UP000054166">
    <property type="component" value="Unassembled WGS sequence"/>
</dbReference>
<keyword evidence="2" id="KW-1185">Reference proteome</keyword>
<evidence type="ECO:0000313" key="1">
    <source>
        <dbReference type="EMBL" id="KIM83847.1"/>
    </source>
</evidence>
<dbReference type="InParanoid" id="A0A0C3C2P2"/>
<accession>A0A0C3C2P2</accession>
<feature type="non-terminal residue" evidence="1">
    <location>
        <position position="107"/>
    </location>
</feature>
<dbReference type="EMBL" id="KN832989">
    <property type="protein sequence ID" value="KIM83847.1"/>
    <property type="molecule type" value="Genomic_DNA"/>
</dbReference>
<dbReference type="HOGENOM" id="CLU_002498_5_1_1"/>
<sequence>IEFLWVWWFEYDGTRLVQWRGRRLDSLRFPPLATQGAFRFVDPRDMLRGCHIIPAFTKGKHHLDGVNISSCAHDGKDWTCYHINQFADRDMLMQYHWGLGVGHVYSH</sequence>
<dbReference type="AlphaFoldDB" id="A0A0C3C2P2"/>
<protein>
    <submittedName>
        <fullName evidence="1">Uncharacterized protein</fullName>
    </submittedName>
</protein>
<reference evidence="2" key="2">
    <citation type="submission" date="2015-01" db="EMBL/GenBank/DDBJ databases">
        <title>Evolutionary Origins and Diversification of the Mycorrhizal Mutualists.</title>
        <authorList>
            <consortium name="DOE Joint Genome Institute"/>
            <consortium name="Mycorrhizal Genomics Consortium"/>
            <person name="Kohler A."/>
            <person name="Kuo A."/>
            <person name="Nagy L.G."/>
            <person name="Floudas D."/>
            <person name="Copeland A."/>
            <person name="Barry K.W."/>
            <person name="Cichocki N."/>
            <person name="Veneault-Fourrey C."/>
            <person name="LaButti K."/>
            <person name="Lindquist E.A."/>
            <person name="Lipzen A."/>
            <person name="Lundell T."/>
            <person name="Morin E."/>
            <person name="Murat C."/>
            <person name="Riley R."/>
            <person name="Ohm R."/>
            <person name="Sun H."/>
            <person name="Tunlid A."/>
            <person name="Henrissat B."/>
            <person name="Grigoriev I.V."/>
            <person name="Hibbett D.S."/>
            <person name="Martin F."/>
        </authorList>
    </citation>
    <scope>NUCLEOTIDE SEQUENCE [LARGE SCALE GENOMIC DNA]</scope>
    <source>
        <strain evidence="2">F 1598</strain>
    </source>
</reference>
<organism evidence="1 2">
    <name type="scientific">Piloderma croceum (strain F 1598)</name>
    <dbReference type="NCBI Taxonomy" id="765440"/>
    <lineage>
        <taxon>Eukaryota</taxon>
        <taxon>Fungi</taxon>
        <taxon>Dikarya</taxon>
        <taxon>Basidiomycota</taxon>
        <taxon>Agaricomycotina</taxon>
        <taxon>Agaricomycetes</taxon>
        <taxon>Agaricomycetidae</taxon>
        <taxon>Atheliales</taxon>
        <taxon>Atheliaceae</taxon>
        <taxon>Piloderma</taxon>
    </lineage>
</organism>
<feature type="non-terminal residue" evidence="1">
    <location>
        <position position="1"/>
    </location>
</feature>
<dbReference type="OrthoDB" id="3183767at2759"/>
<proteinExistence type="predicted"/>
<gene>
    <name evidence="1" type="ORF">PILCRDRAFT_55766</name>
</gene>
<evidence type="ECO:0000313" key="2">
    <source>
        <dbReference type="Proteomes" id="UP000054166"/>
    </source>
</evidence>
<name>A0A0C3C2P2_PILCF</name>
<reference evidence="1 2" key="1">
    <citation type="submission" date="2014-04" db="EMBL/GenBank/DDBJ databases">
        <authorList>
            <consortium name="DOE Joint Genome Institute"/>
            <person name="Kuo A."/>
            <person name="Tarkka M."/>
            <person name="Buscot F."/>
            <person name="Kohler A."/>
            <person name="Nagy L.G."/>
            <person name="Floudas D."/>
            <person name="Copeland A."/>
            <person name="Barry K.W."/>
            <person name="Cichocki N."/>
            <person name="Veneault-Fourrey C."/>
            <person name="LaButti K."/>
            <person name="Lindquist E.A."/>
            <person name="Lipzen A."/>
            <person name="Lundell T."/>
            <person name="Morin E."/>
            <person name="Murat C."/>
            <person name="Sun H."/>
            <person name="Tunlid A."/>
            <person name="Henrissat B."/>
            <person name="Grigoriev I.V."/>
            <person name="Hibbett D.S."/>
            <person name="Martin F."/>
            <person name="Nordberg H.P."/>
            <person name="Cantor M.N."/>
            <person name="Hua S.X."/>
        </authorList>
    </citation>
    <scope>NUCLEOTIDE SEQUENCE [LARGE SCALE GENOMIC DNA]</scope>
    <source>
        <strain evidence="1 2">F 1598</strain>
    </source>
</reference>
<dbReference type="STRING" id="765440.A0A0C3C2P2"/>